<dbReference type="InParanoid" id="G4TNY8"/>
<evidence type="ECO:0000256" key="2">
    <source>
        <dbReference type="SAM" id="SignalP"/>
    </source>
</evidence>
<feature type="disulfide bond" evidence="1">
    <location>
        <begin position="185"/>
        <end position="199"/>
    </location>
</feature>
<keyword evidence="1" id="KW-1015">Disulfide bond</keyword>
<proteinExistence type="predicted"/>
<name>G4TNY8_SERID</name>
<dbReference type="eggNOG" id="ENOG502QUID">
    <property type="taxonomic scope" value="Eukaryota"/>
</dbReference>
<sequence>MLPTWRINLVFVALAACSLTAARTFTVHNACPFTIWPAVYTDLKVGSAVPNISTGWEAPPYTNRTFWVPDNWRAGRIWGRRDCNFTQPDVTSCLTGSCIGGLLCDAANGSGIPPASVAEWTLEGVNGTDHYDVSLVDGYNLPMTITNDKGCPIADCPVDLGPDCPAPLKGPFDSTGYPVGCKTACFANLDGNQANSPNCCSGQFDTPATCPSSSVQYYDFFHSRCPNAYAYAYDDLAALKICPGRLAASYTLTFCP</sequence>
<feature type="chain" id="PRO_5003468983" evidence="2">
    <location>
        <begin position="23"/>
        <end position="256"/>
    </location>
</feature>
<feature type="disulfide bond" evidence="1">
    <location>
        <begin position="164"/>
        <end position="181"/>
    </location>
</feature>
<evidence type="ECO:0000313" key="4">
    <source>
        <dbReference type="Proteomes" id="UP000007148"/>
    </source>
</evidence>
<reference evidence="3 4" key="1">
    <citation type="journal article" date="2011" name="PLoS Pathog.">
        <title>Endophytic Life Strategies Decoded by Genome and Transcriptome Analyses of the Mutualistic Root Symbiont Piriformospora indica.</title>
        <authorList>
            <person name="Zuccaro A."/>
            <person name="Lahrmann U."/>
            <person name="Guldener U."/>
            <person name="Langen G."/>
            <person name="Pfiffi S."/>
            <person name="Biedenkopf D."/>
            <person name="Wong P."/>
            <person name="Samans B."/>
            <person name="Grimm C."/>
            <person name="Basiewicz M."/>
            <person name="Murat C."/>
            <person name="Martin F."/>
            <person name="Kogel K.H."/>
        </authorList>
    </citation>
    <scope>NUCLEOTIDE SEQUENCE [LARGE SCALE GENOMIC DNA]</scope>
    <source>
        <strain evidence="3 4">DSM 11827</strain>
    </source>
</reference>
<dbReference type="EMBL" id="CAFZ01000197">
    <property type="protein sequence ID" value="CCA73016.1"/>
    <property type="molecule type" value="Genomic_DNA"/>
</dbReference>
<dbReference type="OrthoDB" id="430315at2759"/>
<gene>
    <name evidence="3" type="ORF">PIIN_06971</name>
</gene>
<keyword evidence="4" id="KW-1185">Reference proteome</keyword>
<feature type="disulfide bond" evidence="1">
    <location>
        <begin position="31"/>
        <end position="255"/>
    </location>
</feature>
<dbReference type="SMART" id="SM00205">
    <property type="entry name" value="THN"/>
    <property type="match status" value="1"/>
</dbReference>
<dbReference type="SUPFAM" id="SSF49870">
    <property type="entry name" value="Osmotin, thaumatin-like protein"/>
    <property type="match status" value="1"/>
</dbReference>
<feature type="signal peptide" evidence="2">
    <location>
        <begin position="1"/>
        <end position="22"/>
    </location>
</feature>
<feature type="disulfide bond" evidence="1">
    <location>
        <begin position="151"/>
        <end position="242"/>
    </location>
</feature>
<feature type="disulfide bond" evidence="1">
    <location>
        <begin position="98"/>
        <end position="104"/>
    </location>
</feature>
<evidence type="ECO:0000256" key="1">
    <source>
        <dbReference type="PIRSR" id="PIRSR002703-1"/>
    </source>
</evidence>
<dbReference type="OMA" id="HNNRLIC"/>
<dbReference type="Pfam" id="PF00314">
    <property type="entry name" value="Thaumatin"/>
    <property type="match status" value="1"/>
</dbReference>
<protein>
    <submittedName>
        <fullName evidence="3">Related to pathogenesis-related protein PR5K (Thaumatin family)</fullName>
    </submittedName>
</protein>
<dbReference type="InterPro" id="IPR001938">
    <property type="entry name" value="Thaumatin"/>
</dbReference>
<dbReference type="Gene3D" id="2.60.110.10">
    <property type="entry name" value="Thaumatin"/>
    <property type="match status" value="1"/>
</dbReference>
<dbReference type="PROSITE" id="PS51257">
    <property type="entry name" value="PROKAR_LIPOPROTEIN"/>
    <property type="match status" value="1"/>
</dbReference>
<comment type="caution">
    <text evidence="3">The sequence shown here is derived from an EMBL/GenBank/DDBJ whole genome shotgun (WGS) entry which is preliminary data.</text>
</comment>
<dbReference type="PRINTS" id="PR00347">
    <property type="entry name" value="THAUMATIN"/>
</dbReference>
<dbReference type="PANTHER" id="PTHR31048">
    <property type="entry name" value="OS03G0233200 PROTEIN"/>
    <property type="match status" value="1"/>
</dbReference>
<feature type="disulfide bond" evidence="1">
    <location>
        <begin position="200"/>
        <end position="210"/>
    </location>
</feature>
<dbReference type="HOGENOM" id="CLU_043181_4_0_1"/>
<dbReference type="AlphaFoldDB" id="G4TNY8"/>
<dbReference type="Proteomes" id="UP000007148">
    <property type="component" value="Unassembled WGS sequence"/>
</dbReference>
<keyword evidence="2" id="KW-0732">Signal</keyword>
<feature type="disulfide bond" evidence="1">
    <location>
        <begin position="83"/>
        <end position="93"/>
    </location>
</feature>
<accession>G4TNY8</accession>
<dbReference type="PROSITE" id="PS51367">
    <property type="entry name" value="THAUMATIN_2"/>
    <property type="match status" value="1"/>
</dbReference>
<evidence type="ECO:0000313" key="3">
    <source>
        <dbReference type="EMBL" id="CCA73016.1"/>
    </source>
</evidence>
<dbReference type="STRING" id="1109443.G4TNY8"/>
<feature type="disulfide bond" evidence="1">
    <location>
        <begin position="156"/>
        <end position="225"/>
    </location>
</feature>
<dbReference type="PIRSF" id="PIRSF002703">
    <property type="entry name" value="Thaumatin"/>
    <property type="match status" value="1"/>
</dbReference>
<dbReference type="InterPro" id="IPR037176">
    <property type="entry name" value="Osmotin/thaumatin-like_sf"/>
</dbReference>
<organism evidence="3 4">
    <name type="scientific">Serendipita indica (strain DSM 11827)</name>
    <name type="common">Root endophyte fungus</name>
    <name type="synonym">Piriformospora indica</name>
    <dbReference type="NCBI Taxonomy" id="1109443"/>
    <lineage>
        <taxon>Eukaryota</taxon>
        <taxon>Fungi</taxon>
        <taxon>Dikarya</taxon>
        <taxon>Basidiomycota</taxon>
        <taxon>Agaricomycotina</taxon>
        <taxon>Agaricomycetes</taxon>
        <taxon>Sebacinales</taxon>
        <taxon>Serendipitaceae</taxon>
        <taxon>Serendipita</taxon>
    </lineage>
</organism>